<reference evidence="4" key="1">
    <citation type="journal article" date="2019" name="Int. J. Syst. Evol. Microbiol.">
        <title>The Global Catalogue of Microorganisms (GCM) 10K type strain sequencing project: providing services to taxonomists for standard genome sequencing and annotation.</title>
        <authorList>
            <consortium name="The Broad Institute Genomics Platform"/>
            <consortium name="The Broad Institute Genome Sequencing Center for Infectious Disease"/>
            <person name="Wu L."/>
            <person name="Ma J."/>
        </authorList>
    </citation>
    <scope>NUCLEOTIDE SEQUENCE [LARGE SCALE GENOMIC DNA]</scope>
    <source>
        <strain evidence="4">CGMCC 4.1469</strain>
    </source>
</reference>
<protein>
    <recommendedName>
        <fullName evidence="5">Lipoprotein</fullName>
    </recommendedName>
</protein>
<evidence type="ECO:0008006" key="5">
    <source>
        <dbReference type="Google" id="ProtNLM"/>
    </source>
</evidence>
<evidence type="ECO:0000313" key="3">
    <source>
        <dbReference type="EMBL" id="MFC5884417.1"/>
    </source>
</evidence>
<dbReference type="EMBL" id="JBHSOD010000004">
    <property type="protein sequence ID" value="MFC5884417.1"/>
    <property type="molecule type" value="Genomic_DNA"/>
</dbReference>
<feature type="region of interest" description="Disordered" evidence="1">
    <location>
        <begin position="95"/>
        <end position="115"/>
    </location>
</feature>
<name>A0ABW1EQT6_9ACTN</name>
<accession>A0ABW1EQT6</accession>
<keyword evidence="4" id="KW-1185">Reference proteome</keyword>
<evidence type="ECO:0000256" key="1">
    <source>
        <dbReference type="SAM" id="MobiDB-lite"/>
    </source>
</evidence>
<gene>
    <name evidence="3" type="ORF">ACFP0N_05370</name>
</gene>
<organism evidence="3 4">
    <name type="scientific">Kitasatospora aburaviensis</name>
    <dbReference type="NCBI Taxonomy" id="67265"/>
    <lineage>
        <taxon>Bacteria</taxon>
        <taxon>Bacillati</taxon>
        <taxon>Actinomycetota</taxon>
        <taxon>Actinomycetes</taxon>
        <taxon>Kitasatosporales</taxon>
        <taxon>Streptomycetaceae</taxon>
        <taxon>Kitasatospora</taxon>
    </lineage>
</organism>
<feature type="signal peptide" evidence="2">
    <location>
        <begin position="1"/>
        <end position="24"/>
    </location>
</feature>
<dbReference type="PROSITE" id="PS51257">
    <property type="entry name" value="PROKAR_LIPOPROTEIN"/>
    <property type="match status" value="1"/>
</dbReference>
<comment type="caution">
    <text evidence="3">The sequence shown here is derived from an EMBL/GenBank/DDBJ whole genome shotgun (WGS) entry which is preliminary data.</text>
</comment>
<evidence type="ECO:0000313" key="4">
    <source>
        <dbReference type="Proteomes" id="UP001596067"/>
    </source>
</evidence>
<dbReference type="Proteomes" id="UP001596067">
    <property type="component" value="Unassembled WGS sequence"/>
</dbReference>
<keyword evidence="2" id="KW-0732">Signal</keyword>
<sequence>MVLRPSRLAFTLGFAGLLISGCSAGGSSFEASQDDILGTWTNQKGAHLVIESGGTFRTEKITKAVSLHGGCDQALTTGKWLLLGDQTRVATTSAPKGSAISLMPSGNGGSDEQRGCSISASVQKDDDGMNLCLVEDPDQTCGDEQLLRKSSTG</sequence>
<proteinExistence type="predicted"/>
<evidence type="ECO:0000256" key="2">
    <source>
        <dbReference type="SAM" id="SignalP"/>
    </source>
</evidence>
<feature type="chain" id="PRO_5045260238" description="Lipoprotein" evidence="2">
    <location>
        <begin position="25"/>
        <end position="153"/>
    </location>
</feature>